<dbReference type="Proteomes" id="UP000179072">
    <property type="component" value="Unassembled WGS sequence"/>
</dbReference>
<evidence type="ECO:0000313" key="2">
    <source>
        <dbReference type="Proteomes" id="UP000179072"/>
    </source>
</evidence>
<protein>
    <recommendedName>
        <fullName evidence="3">Polymerase nucleotidyl transferase domain-containing protein</fullName>
    </recommendedName>
</protein>
<dbReference type="AlphaFoldDB" id="A0A1F7ILW3"/>
<reference evidence="1 2" key="1">
    <citation type="journal article" date="2016" name="Nat. Commun.">
        <title>Thousands of microbial genomes shed light on interconnected biogeochemical processes in an aquifer system.</title>
        <authorList>
            <person name="Anantharaman K."/>
            <person name="Brown C.T."/>
            <person name="Hug L.A."/>
            <person name="Sharon I."/>
            <person name="Castelle C.J."/>
            <person name="Probst A.J."/>
            <person name="Thomas B.C."/>
            <person name="Singh A."/>
            <person name="Wilkins M.J."/>
            <person name="Karaoz U."/>
            <person name="Brodie E.L."/>
            <person name="Williams K.H."/>
            <person name="Hubbard S.S."/>
            <person name="Banfield J.F."/>
        </authorList>
    </citation>
    <scope>NUCLEOTIDE SEQUENCE [LARGE SCALE GENOMIC DNA]</scope>
</reference>
<sequence>MRHTQTELKRSVISVLAYFDFFQYPITTDELYRFFPYKTSIQEVKKTTNSMAKNRKIESIKYKGGEYYTILEHGINLRKRISRKSITTRKINKISTFVKLISFFSQIKLLGISGSCAMDNAQEKDDVDFFIITEKDRLWTARFMSLIIAQIIGKRRRKGQTKIRDRVCLNLFFDESGMSIPKYKRNIFTAHEVVQMKPLLVRDGVYEKFLSENKWITYYFPNIKIKSPANNTSIKANPSFLERFLKALQIFIMKKSITSEIITDTQLW</sequence>
<dbReference type="EMBL" id="MGAK01000018">
    <property type="protein sequence ID" value="OGK44374.1"/>
    <property type="molecule type" value="Genomic_DNA"/>
</dbReference>
<feature type="non-terminal residue" evidence="1">
    <location>
        <position position="268"/>
    </location>
</feature>
<proteinExistence type="predicted"/>
<organism evidence="1 2">
    <name type="scientific">Candidatus Roizmanbacteria bacterium RIFCSPLOWO2_01_FULL_38_11</name>
    <dbReference type="NCBI Taxonomy" id="1802060"/>
    <lineage>
        <taxon>Bacteria</taxon>
        <taxon>Candidatus Roizmaniibacteriota</taxon>
    </lineage>
</organism>
<name>A0A1F7ILW3_9BACT</name>
<comment type="caution">
    <text evidence="1">The sequence shown here is derived from an EMBL/GenBank/DDBJ whole genome shotgun (WGS) entry which is preliminary data.</text>
</comment>
<accession>A0A1F7ILW3</accession>
<gene>
    <name evidence="1" type="ORF">A2957_00310</name>
</gene>
<evidence type="ECO:0008006" key="3">
    <source>
        <dbReference type="Google" id="ProtNLM"/>
    </source>
</evidence>
<evidence type="ECO:0000313" key="1">
    <source>
        <dbReference type="EMBL" id="OGK44374.1"/>
    </source>
</evidence>
<dbReference type="STRING" id="1802060.A2957_00310"/>